<comment type="caution">
    <text evidence="1">The sequence shown here is derived from an EMBL/GenBank/DDBJ whole genome shotgun (WGS) entry which is preliminary data.</text>
</comment>
<protein>
    <submittedName>
        <fullName evidence="1">Uncharacterized protein</fullName>
    </submittedName>
</protein>
<dbReference type="Proteomes" id="UP001605036">
    <property type="component" value="Unassembled WGS sequence"/>
</dbReference>
<sequence length="122" mass="13631">MNDDGFSSADVEPPAERVCIAVEDWGSREDAEEWQEAHEVPTSESKYPTKGKLNIVATIENSGHRSHCQVADPGEPSGSWKRRDQETCCIQFVSQTCALTRMLIGWRLKETTLLVGEHDDVV</sequence>
<reference evidence="1 2" key="1">
    <citation type="submission" date="2024-09" db="EMBL/GenBank/DDBJ databases">
        <title>Chromosome-scale assembly of Riccia fluitans.</title>
        <authorList>
            <person name="Paukszto L."/>
            <person name="Sawicki J."/>
            <person name="Karawczyk K."/>
            <person name="Piernik-Szablinska J."/>
            <person name="Szczecinska M."/>
            <person name="Mazdziarz M."/>
        </authorList>
    </citation>
    <scope>NUCLEOTIDE SEQUENCE [LARGE SCALE GENOMIC DNA]</scope>
    <source>
        <strain evidence="1">Rf_01</strain>
        <tissue evidence="1">Aerial parts of the thallus</tissue>
    </source>
</reference>
<evidence type="ECO:0000313" key="2">
    <source>
        <dbReference type="Proteomes" id="UP001605036"/>
    </source>
</evidence>
<proteinExistence type="predicted"/>
<name>A0ABD1ZM81_9MARC</name>
<accession>A0ABD1ZM81</accession>
<keyword evidence="2" id="KW-1185">Reference proteome</keyword>
<evidence type="ECO:0000313" key="1">
    <source>
        <dbReference type="EMBL" id="KAL2652559.1"/>
    </source>
</evidence>
<organism evidence="1 2">
    <name type="scientific">Riccia fluitans</name>
    <dbReference type="NCBI Taxonomy" id="41844"/>
    <lineage>
        <taxon>Eukaryota</taxon>
        <taxon>Viridiplantae</taxon>
        <taxon>Streptophyta</taxon>
        <taxon>Embryophyta</taxon>
        <taxon>Marchantiophyta</taxon>
        <taxon>Marchantiopsida</taxon>
        <taxon>Marchantiidae</taxon>
        <taxon>Marchantiales</taxon>
        <taxon>Ricciaceae</taxon>
        <taxon>Riccia</taxon>
    </lineage>
</organism>
<dbReference type="EMBL" id="JBHFFA010000001">
    <property type="protein sequence ID" value="KAL2652559.1"/>
    <property type="molecule type" value="Genomic_DNA"/>
</dbReference>
<gene>
    <name evidence="1" type="ORF">R1flu_020687</name>
</gene>
<dbReference type="AlphaFoldDB" id="A0ABD1ZM81"/>